<reference evidence="2" key="1">
    <citation type="submission" date="2023-06" db="EMBL/GenBank/DDBJ databases">
        <title>Genomic analysis of the entomopathogenic nematode Steinernema hermaphroditum.</title>
        <authorList>
            <person name="Schwarz E.M."/>
            <person name="Heppert J.K."/>
            <person name="Baniya A."/>
            <person name="Schwartz H.T."/>
            <person name="Tan C.-H."/>
            <person name="Antoshechkin I."/>
            <person name="Sternberg P.W."/>
            <person name="Goodrich-Blair H."/>
            <person name="Dillman A.R."/>
        </authorList>
    </citation>
    <scope>NUCLEOTIDE SEQUENCE</scope>
    <source>
        <strain evidence="2">PS9179</strain>
        <tissue evidence="2">Whole animal</tissue>
    </source>
</reference>
<keyword evidence="3" id="KW-1185">Reference proteome</keyword>
<dbReference type="Proteomes" id="UP001175271">
    <property type="component" value="Unassembled WGS sequence"/>
</dbReference>
<dbReference type="AlphaFoldDB" id="A0AA39HZ30"/>
<evidence type="ECO:0000256" key="1">
    <source>
        <dbReference type="SAM" id="Phobius"/>
    </source>
</evidence>
<evidence type="ECO:0000313" key="3">
    <source>
        <dbReference type="Proteomes" id="UP001175271"/>
    </source>
</evidence>
<dbReference type="EMBL" id="JAUCMV010000003">
    <property type="protein sequence ID" value="KAK0413593.1"/>
    <property type="molecule type" value="Genomic_DNA"/>
</dbReference>
<feature type="transmembrane region" description="Helical" evidence="1">
    <location>
        <begin position="82"/>
        <end position="106"/>
    </location>
</feature>
<keyword evidence="1" id="KW-1133">Transmembrane helix</keyword>
<proteinExistence type="predicted"/>
<protein>
    <submittedName>
        <fullName evidence="2">Uncharacterized protein</fullName>
    </submittedName>
</protein>
<gene>
    <name evidence="2" type="ORF">QR680_006893</name>
</gene>
<organism evidence="2 3">
    <name type="scientific">Steinernema hermaphroditum</name>
    <dbReference type="NCBI Taxonomy" id="289476"/>
    <lineage>
        <taxon>Eukaryota</taxon>
        <taxon>Metazoa</taxon>
        <taxon>Ecdysozoa</taxon>
        <taxon>Nematoda</taxon>
        <taxon>Chromadorea</taxon>
        <taxon>Rhabditida</taxon>
        <taxon>Tylenchina</taxon>
        <taxon>Panagrolaimomorpha</taxon>
        <taxon>Strongyloidoidea</taxon>
        <taxon>Steinernematidae</taxon>
        <taxon>Steinernema</taxon>
    </lineage>
</organism>
<keyword evidence="1" id="KW-0472">Membrane</keyword>
<comment type="caution">
    <text evidence="2">The sequence shown here is derived from an EMBL/GenBank/DDBJ whole genome shotgun (WGS) entry which is preliminary data.</text>
</comment>
<keyword evidence="1" id="KW-0812">Transmembrane</keyword>
<sequence>MADNEANVEIFVDPRDICTNAGVGGPRKGAKTGNAVGKAEDVTQDAGTDYETLADEMALKAVKQRCADEHNFKISSKKLEHAAYALIGAAIVILLGFLLIFFAQLLHSTAQKAAIREFDSCLHSTKWSPWTECDGSTSMRESKRCGLVRRIDCACPPTSTCRDHSKLRIMSVSDWKLDEGSVSEKITGLARGVVNIHGGKRWSCLGSLLTPTVEKR</sequence>
<accession>A0AA39HZ30</accession>
<evidence type="ECO:0000313" key="2">
    <source>
        <dbReference type="EMBL" id="KAK0413593.1"/>
    </source>
</evidence>
<name>A0AA39HZ30_9BILA</name>